<evidence type="ECO:0000313" key="1">
    <source>
        <dbReference type="EMBL" id="MFC5292273.1"/>
    </source>
</evidence>
<keyword evidence="2" id="KW-1185">Reference proteome</keyword>
<name>A0ABW0F125_9HYPH</name>
<comment type="caution">
    <text evidence="1">The sequence shown here is derived from an EMBL/GenBank/DDBJ whole genome shotgun (WGS) entry which is preliminary data.</text>
</comment>
<sequence>MEKKPYRTTALAGFFVAGQRVPSRQDDDGNRVPVIGHVLNLTDDEAKYELLSGSIEAAEAEAGAAPLSPPRKKSGKAA</sequence>
<reference evidence="2" key="1">
    <citation type="journal article" date="2019" name="Int. J. Syst. Evol. Microbiol.">
        <title>The Global Catalogue of Microorganisms (GCM) 10K type strain sequencing project: providing services to taxonomists for standard genome sequencing and annotation.</title>
        <authorList>
            <consortium name="The Broad Institute Genomics Platform"/>
            <consortium name="The Broad Institute Genome Sequencing Center for Infectious Disease"/>
            <person name="Wu L."/>
            <person name="Ma J."/>
        </authorList>
    </citation>
    <scope>NUCLEOTIDE SEQUENCE [LARGE SCALE GENOMIC DNA]</scope>
    <source>
        <strain evidence="2">CGMCC 1.15643</strain>
    </source>
</reference>
<gene>
    <name evidence="1" type="ORF">ACFPK2_04625</name>
</gene>
<dbReference type="EMBL" id="JBHSLI010000001">
    <property type="protein sequence ID" value="MFC5292273.1"/>
    <property type="molecule type" value="Genomic_DNA"/>
</dbReference>
<accession>A0ABW0F125</accession>
<dbReference type="Proteomes" id="UP001595976">
    <property type="component" value="Unassembled WGS sequence"/>
</dbReference>
<organism evidence="1 2">
    <name type="scientific">Bosea minatitlanensis</name>
    <dbReference type="NCBI Taxonomy" id="128782"/>
    <lineage>
        <taxon>Bacteria</taxon>
        <taxon>Pseudomonadati</taxon>
        <taxon>Pseudomonadota</taxon>
        <taxon>Alphaproteobacteria</taxon>
        <taxon>Hyphomicrobiales</taxon>
        <taxon>Boseaceae</taxon>
        <taxon>Bosea</taxon>
    </lineage>
</organism>
<protein>
    <submittedName>
        <fullName evidence="1">Uncharacterized protein</fullName>
    </submittedName>
</protein>
<proteinExistence type="predicted"/>
<dbReference type="RefSeq" id="WP_260347668.1">
    <property type="nucleotide sequence ID" value="NZ_JAOAOS010000001.1"/>
</dbReference>
<evidence type="ECO:0000313" key="2">
    <source>
        <dbReference type="Proteomes" id="UP001595976"/>
    </source>
</evidence>